<protein>
    <recommendedName>
        <fullName evidence="4">N-acetylglutamate synthase</fullName>
    </recommendedName>
</protein>
<dbReference type="RefSeq" id="WP_390222412.1">
    <property type="nucleotide sequence ID" value="NZ_JBHTAA010000002.1"/>
</dbReference>
<evidence type="ECO:0000256" key="1">
    <source>
        <dbReference type="SAM" id="MobiDB-lite"/>
    </source>
</evidence>
<organism evidence="2 3">
    <name type="scientific">Haloferax namakaokahaiae</name>
    <dbReference type="NCBI Taxonomy" id="1748331"/>
    <lineage>
        <taxon>Archaea</taxon>
        <taxon>Methanobacteriati</taxon>
        <taxon>Methanobacteriota</taxon>
        <taxon>Stenosarchaea group</taxon>
        <taxon>Halobacteria</taxon>
        <taxon>Halobacteriales</taxon>
        <taxon>Haloferacaceae</taxon>
        <taxon>Haloferax</taxon>
    </lineage>
</organism>
<feature type="compositionally biased region" description="Basic and acidic residues" evidence="1">
    <location>
        <begin position="1"/>
        <end position="14"/>
    </location>
</feature>
<dbReference type="InterPro" id="IPR058595">
    <property type="entry name" value="Avidin-like"/>
</dbReference>
<dbReference type="Pfam" id="PF26421">
    <property type="entry name" value="Avidin_like"/>
    <property type="match status" value="1"/>
</dbReference>
<dbReference type="Proteomes" id="UP001596481">
    <property type="component" value="Unassembled WGS sequence"/>
</dbReference>
<gene>
    <name evidence="2" type="ORF">ACFQJC_06205</name>
</gene>
<dbReference type="AlphaFoldDB" id="A0ABD5ZD58"/>
<sequence>MTGPRDDDSLDGRVFESISNDSDGDVGGETYFEFDQTGDLVHARYQGGTVRLGHLVGLHLGDSLDFRYTHVTVDGDTATGHSIDRIERLDDGRLRLHEDWAWDSKDGSGTSVLEEVTDLGECPRWIAANTKDDSVFDTFQAD</sequence>
<comment type="caution">
    <text evidence="2">The sequence shown here is derived from an EMBL/GenBank/DDBJ whole genome shotgun (WGS) entry which is preliminary data.</text>
</comment>
<proteinExistence type="predicted"/>
<accession>A0ABD5ZD58</accession>
<reference evidence="2 3" key="1">
    <citation type="journal article" date="2019" name="Int. J. Syst. Evol. Microbiol.">
        <title>The Global Catalogue of Microorganisms (GCM) 10K type strain sequencing project: providing services to taxonomists for standard genome sequencing and annotation.</title>
        <authorList>
            <consortium name="The Broad Institute Genomics Platform"/>
            <consortium name="The Broad Institute Genome Sequencing Center for Infectious Disease"/>
            <person name="Wu L."/>
            <person name="Ma J."/>
        </authorList>
    </citation>
    <scope>NUCLEOTIDE SEQUENCE [LARGE SCALE GENOMIC DNA]</scope>
    <source>
        <strain evidence="2 3">DSM 29988</strain>
    </source>
</reference>
<feature type="region of interest" description="Disordered" evidence="1">
    <location>
        <begin position="1"/>
        <end position="22"/>
    </location>
</feature>
<keyword evidence="3" id="KW-1185">Reference proteome</keyword>
<dbReference type="EMBL" id="JBHTAA010000002">
    <property type="protein sequence ID" value="MFC7203098.1"/>
    <property type="molecule type" value="Genomic_DNA"/>
</dbReference>
<evidence type="ECO:0000313" key="2">
    <source>
        <dbReference type="EMBL" id="MFC7203098.1"/>
    </source>
</evidence>
<evidence type="ECO:0008006" key="4">
    <source>
        <dbReference type="Google" id="ProtNLM"/>
    </source>
</evidence>
<name>A0ABD5ZD58_9EURY</name>
<evidence type="ECO:0000313" key="3">
    <source>
        <dbReference type="Proteomes" id="UP001596481"/>
    </source>
</evidence>